<dbReference type="Gene3D" id="1.10.150.900">
    <property type="match status" value="1"/>
</dbReference>
<evidence type="ECO:0000313" key="8">
    <source>
        <dbReference type="Proteomes" id="UP000029443"/>
    </source>
</evidence>
<dbReference type="Gene3D" id="3.30.70.360">
    <property type="match status" value="1"/>
</dbReference>
<keyword evidence="4" id="KW-0378">Hydrolase</keyword>
<dbReference type="Gene3D" id="3.40.630.10">
    <property type="entry name" value="Zn peptidases"/>
    <property type="match status" value="1"/>
</dbReference>
<keyword evidence="2" id="KW-0645">Protease</keyword>
<dbReference type="InterPro" id="IPR011650">
    <property type="entry name" value="Peptidase_M20_dimer"/>
</dbReference>
<feature type="domain" description="Peptidase M20 dimerisation" evidence="6">
    <location>
        <begin position="229"/>
        <end position="370"/>
    </location>
</feature>
<keyword evidence="8" id="KW-1185">Reference proteome</keyword>
<evidence type="ECO:0000313" key="7">
    <source>
        <dbReference type="EMBL" id="KGD62518.1"/>
    </source>
</evidence>
<organism evidence="7 8">
    <name type="scientific">Alcanivorax jadensis T9</name>
    <dbReference type="NCBI Taxonomy" id="1177181"/>
    <lineage>
        <taxon>Bacteria</taxon>
        <taxon>Pseudomonadati</taxon>
        <taxon>Pseudomonadota</taxon>
        <taxon>Gammaproteobacteria</taxon>
        <taxon>Oceanospirillales</taxon>
        <taxon>Alcanivoracaceae</taxon>
        <taxon>Alcanivorax</taxon>
    </lineage>
</organism>
<evidence type="ECO:0000256" key="5">
    <source>
        <dbReference type="ARBA" id="ARBA00022833"/>
    </source>
</evidence>
<protein>
    <recommendedName>
        <fullName evidence="6">Peptidase M20 dimerisation domain-containing protein</fullName>
    </recommendedName>
</protein>
<dbReference type="InterPro" id="IPR036264">
    <property type="entry name" value="Bact_exopeptidase_dim_dom"/>
</dbReference>
<reference evidence="7 8" key="1">
    <citation type="submission" date="2012-09" db="EMBL/GenBank/DDBJ databases">
        <title>Genome Sequence of alkane-degrading Bacterium Alcanivorax jadensis T9.</title>
        <authorList>
            <person name="Lai Q."/>
            <person name="Shao Z."/>
        </authorList>
    </citation>
    <scope>NUCLEOTIDE SEQUENCE [LARGE SCALE GENOMIC DNA]</scope>
    <source>
        <strain evidence="7 8">T9</strain>
    </source>
</reference>
<dbReference type="InterPro" id="IPR002933">
    <property type="entry name" value="Peptidase_M20"/>
</dbReference>
<dbReference type="Proteomes" id="UP000029443">
    <property type="component" value="Unassembled WGS sequence"/>
</dbReference>
<evidence type="ECO:0000259" key="6">
    <source>
        <dbReference type="Pfam" id="PF07687"/>
    </source>
</evidence>
<dbReference type="SUPFAM" id="SSF55031">
    <property type="entry name" value="Bacterial exopeptidase dimerisation domain"/>
    <property type="match status" value="1"/>
</dbReference>
<dbReference type="EMBL" id="ARXU01000002">
    <property type="protein sequence ID" value="KGD62518.1"/>
    <property type="molecule type" value="Genomic_DNA"/>
</dbReference>
<proteinExistence type="inferred from homology"/>
<name>A0ABR4WG39_9GAMM</name>
<dbReference type="RefSeq" id="WP_035245303.1">
    <property type="nucleotide sequence ID" value="NZ_ARXU01000002.1"/>
</dbReference>
<dbReference type="PANTHER" id="PTHR45962:SF1">
    <property type="entry name" value="N-FATTY-ACYL-AMINO ACID SYNTHASE_HYDROLASE PM20D1"/>
    <property type="match status" value="1"/>
</dbReference>
<keyword evidence="5" id="KW-0862">Zinc</keyword>
<evidence type="ECO:0000256" key="3">
    <source>
        <dbReference type="ARBA" id="ARBA00022723"/>
    </source>
</evidence>
<dbReference type="Pfam" id="PF01546">
    <property type="entry name" value="Peptidase_M20"/>
    <property type="match status" value="1"/>
</dbReference>
<evidence type="ECO:0000256" key="2">
    <source>
        <dbReference type="ARBA" id="ARBA00022670"/>
    </source>
</evidence>
<dbReference type="SUPFAM" id="SSF53187">
    <property type="entry name" value="Zn-dependent exopeptidases"/>
    <property type="match status" value="1"/>
</dbReference>
<sequence>MKRLLQLLALAVLILLAVLLYHTLTLPQADSRVAELPDLPQAMDEDAMVGRLAAALRFPTLPDQPDAFVGFHDFLRDSFPLTHQTLSLKAFGHSLLYHWDSKNDCPPQLLLAHQDVVPVSSPEKWQKPPFAGVVDDDFVWGRGALDDKGSLMAILEATEALLQSGQAPACDVYLAFGHDEEIGGREGAVKMAAWLEQQNLRFALILDEGGMMLPGSTLGMDRPVALMGIAEKGYMTVELQAEAEPGHSSRPPERTAIGDLAAAIHHLQTHPRPASLSLPTRKMLEQVAPHQSFAKRLVFANLWLFEPLIIRQLEGKPETNALLRTTMAPTLLEAGVKENVLPATANATLNFRLAPGETRDSLRAYLQNELPDNISVTSKGAFLSDPSAVTDIPSASFDRLAALARALPEQPVVAPYLLIAGTDARHYQHLSDQVFRFMPVSLGQDDLARFHGHNERLPRKQYPHMVRFYAGLMLGQ</sequence>
<keyword evidence="3" id="KW-0479">Metal-binding</keyword>
<dbReference type="InterPro" id="IPR047177">
    <property type="entry name" value="Pept_M20A"/>
</dbReference>
<evidence type="ECO:0000256" key="4">
    <source>
        <dbReference type="ARBA" id="ARBA00022801"/>
    </source>
</evidence>
<accession>A0ABR4WG39</accession>
<comment type="caution">
    <text evidence="7">The sequence shown here is derived from an EMBL/GenBank/DDBJ whole genome shotgun (WGS) entry which is preliminary data.</text>
</comment>
<comment type="similarity">
    <text evidence="1">Belongs to the peptidase M20A family.</text>
</comment>
<dbReference type="PANTHER" id="PTHR45962">
    <property type="entry name" value="N-FATTY-ACYL-AMINO ACID SYNTHASE/HYDROLASE PM20D1"/>
    <property type="match status" value="1"/>
</dbReference>
<evidence type="ECO:0000256" key="1">
    <source>
        <dbReference type="ARBA" id="ARBA00006247"/>
    </source>
</evidence>
<dbReference type="Pfam" id="PF07687">
    <property type="entry name" value="M20_dimer"/>
    <property type="match status" value="1"/>
</dbReference>
<gene>
    <name evidence="7" type="ORF">T9A_00809</name>
</gene>